<gene>
    <name evidence="10" type="ORF">BECKTUN1418E_GA0071001_10828</name>
    <name evidence="9" type="ORF">BECKTUN1418F_GA0071002_11039</name>
</gene>
<feature type="signal peptide" evidence="7">
    <location>
        <begin position="1"/>
        <end position="25"/>
    </location>
</feature>
<keyword evidence="7" id="KW-0732">Signal</keyword>
<dbReference type="EMBL" id="CAADFY010000103">
    <property type="protein sequence ID" value="VFK57063.1"/>
    <property type="molecule type" value="Genomic_DNA"/>
</dbReference>
<feature type="chain" id="PRO_5036113590" evidence="7">
    <location>
        <begin position="26"/>
        <end position="211"/>
    </location>
</feature>
<dbReference type="Gene3D" id="1.10.760.10">
    <property type="entry name" value="Cytochrome c-like domain"/>
    <property type="match status" value="2"/>
</dbReference>
<proteinExistence type="predicted"/>
<evidence type="ECO:0000256" key="2">
    <source>
        <dbReference type="ARBA" id="ARBA00022617"/>
    </source>
</evidence>
<keyword evidence="1" id="KW-0813">Transport</keyword>
<accession>A0A450ZTF6</accession>
<evidence type="ECO:0000313" key="10">
    <source>
        <dbReference type="EMBL" id="VFK62563.1"/>
    </source>
</evidence>
<dbReference type="Pfam" id="PF00034">
    <property type="entry name" value="Cytochrom_C"/>
    <property type="match status" value="2"/>
</dbReference>
<dbReference type="GO" id="GO:0009055">
    <property type="term" value="F:electron transfer activity"/>
    <property type="evidence" value="ECO:0007669"/>
    <property type="project" value="InterPro"/>
</dbReference>
<dbReference type="InterPro" id="IPR050597">
    <property type="entry name" value="Cytochrome_c_Oxidase_Subunit"/>
</dbReference>
<reference evidence="9" key="1">
    <citation type="submission" date="2019-02" db="EMBL/GenBank/DDBJ databases">
        <authorList>
            <person name="Gruber-Vodicka R. H."/>
            <person name="Seah K. B. B."/>
        </authorList>
    </citation>
    <scope>NUCLEOTIDE SEQUENCE</scope>
    <source>
        <strain evidence="10">BECK_BY2</strain>
        <strain evidence="9">BECK_BY3</strain>
    </source>
</reference>
<dbReference type="GO" id="GO:0020037">
    <property type="term" value="F:heme binding"/>
    <property type="evidence" value="ECO:0007669"/>
    <property type="project" value="InterPro"/>
</dbReference>
<dbReference type="AlphaFoldDB" id="A0A450ZTF6"/>
<dbReference type="InterPro" id="IPR036909">
    <property type="entry name" value="Cyt_c-like_dom_sf"/>
</dbReference>
<keyword evidence="2 6" id="KW-0349">Heme</keyword>
<keyword evidence="5 6" id="KW-0408">Iron</keyword>
<evidence type="ECO:0000313" key="9">
    <source>
        <dbReference type="EMBL" id="VFK57063.1"/>
    </source>
</evidence>
<dbReference type="PROSITE" id="PS51007">
    <property type="entry name" value="CYTC"/>
    <property type="match status" value="2"/>
</dbReference>
<keyword evidence="3 6" id="KW-0479">Metal-binding</keyword>
<evidence type="ECO:0000256" key="5">
    <source>
        <dbReference type="ARBA" id="ARBA00023004"/>
    </source>
</evidence>
<organism evidence="9">
    <name type="scientific">Candidatus Kentrum sp. TUN</name>
    <dbReference type="NCBI Taxonomy" id="2126343"/>
    <lineage>
        <taxon>Bacteria</taxon>
        <taxon>Pseudomonadati</taxon>
        <taxon>Pseudomonadota</taxon>
        <taxon>Gammaproteobacteria</taxon>
        <taxon>Candidatus Kentrum</taxon>
    </lineage>
</organism>
<dbReference type="PANTHER" id="PTHR33751:SF9">
    <property type="entry name" value="CYTOCHROME C4"/>
    <property type="match status" value="1"/>
</dbReference>
<dbReference type="SUPFAM" id="SSF46626">
    <property type="entry name" value="Cytochrome c"/>
    <property type="match status" value="2"/>
</dbReference>
<evidence type="ECO:0000256" key="7">
    <source>
        <dbReference type="SAM" id="SignalP"/>
    </source>
</evidence>
<keyword evidence="4" id="KW-0249">Electron transport</keyword>
<sequence length="211" mass="23617">MNRWQYLTFRITLIIPVILMPNAHAGDYTLVPDEFIYCTTCHGVELRGNRLVDAPRLAGMEGWYAENQIRAFQKGWRGTHEQDFTGMEMRAQVIFLNDEQIKDAIAFVTSVPIRTNRISPPTVTGDIEKGKALYATCAACHGRHGEGNQANRAPALVGRSDWYLVRQLQKFRIGVRGYASADTLGKRMRAASALLKDADAIESVVAYINTL</sequence>
<dbReference type="GO" id="GO:0046872">
    <property type="term" value="F:metal ion binding"/>
    <property type="evidence" value="ECO:0007669"/>
    <property type="project" value="UniProtKB-KW"/>
</dbReference>
<evidence type="ECO:0000256" key="4">
    <source>
        <dbReference type="ARBA" id="ARBA00022982"/>
    </source>
</evidence>
<feature type="domain" description="Cytochrome c" evidence="8">
    <location>
        <begin position="21"/>
        <end position="112"/>
    </location>
</feature>
<name>A0A450ZTF6_9GAMM</name>
<evidence type="ECO:0000259" key="8">
    <source>
        <dbReference type="PROSITE" id="PS51007"/>
    </source>
</evidence>
<dbReference type="PANTHER" id="PTHR33751">
    <property type="entry name" value="CBB3-TYPE CYTOCHROME C OXIDASE SUBUNIT FIXP"/>
    <property type="match status" value="1"/>
</dbReference>
<evidence type="ECO:0000256" key="1">
    <source>
        <dbReference type="ARBA" id="ARBA00022448"/>
    </source>
</evidence>
<protein>
    <submittedName>
        <fullName evidence="9">Cytochrome c553</fullName>
    </submittedName>
</protein>
<feature type="domain" description="Cytochrome c" evidence="8">
    <location>
        <begin position="125"/>
        <end position="211"/>
    </location>
</feature>
<dbReference type="InterPro" id="IPR009056">
    <property type="entry name" value="Cyt_c-like_dom"/>
</dbReference>
<evidence type="ECO:0000256" key="6">
    <source>
        <dbReference type="PROSITE-ProRule" id="PRU00433"/>
    </source>
</evidence>
<dbReference type="EMBL" id="CAADFV010000082">
    <property type="protein sequence ID" value="VFK62563.1"/>
    <property type="molecule type" value="Genomic_DNA"/>
</dbReference>
<evidence type="ECO:0000256" key="3">
    <source>
        <dbReference type="ARBA" id="ARBA00022723"/>
    </source>
</evidence>